<feature type="domain" description="Mop" evidence="3">
    <location>
        <begin position="74"/>
        <end position="140"/>
    </location>
</feature>
<organism evidence="4 5">
    <name type="scientific">Pseudomonas oryzihabitans</name>
    <dbReference type="NCBI Taxonomy" id="47885"/>
    <lineage>
        <taxon>Bacteria</taxon>
        <taxon>Pseudomonadati</taxon>
        <taxon>Pseudomonadota</taxon>
        <taxon>Gammaproteobacteria</taxon>
        <taxon>Pseudomonadales</taxon>
        <taxon>Pseudomonadaceae</taxon>
        <taxon>Pseudomonas</taxon>
    </lineage>
</organism>
<dbReference type="InterPro" id="IPR051815">
    <property type="entry name" value="Molybdate_resp_trans_reg"/>
</dbReference>
<protein>
    <submittedName>
        <fullName evidence="4">Transporter</fullName>
    </submittedName>
</protein>
<name>A0A2Z5A5Y5_9PSED</name>
<evidence type="ECO:0000313" key="5">
    <source>
        <dbReference type="Proteomes" id="UP000250579"/>
    </source>
</evidence>
<accession>A0A2Z5A5Y5</accession>
<dbReference type="InterPro" id="IPR004606">
    <property type="entry name" value="Mop_domain"/>
</dbReference>
<evidence type="ECO:0000313" key="4">
    <source>
        <dbReference type="EMBL" id="AXA65549.1"/>
    </source>
</evidence>
<keyword evidence="1 2" id="KW-0500">Molybdenum</keyword>
<dbReference type="InterPro" id="IPR008995">
    <property type="entry name" value="Mo/tungstate-bd_C_term_dom"/>
</dbReference>
<dbReference type="InterPro" id="IPR005116">
    <property type="entry name" value="Transp-assoc_OB_typ1"/>
</dbReference>
<evidence type="ECO:0000256" key="2">
    <source>
        <dbReference type="PROSITE-ProRule" id="PRU01213"/>
    </source>
</evidence>
<dbReference type="PANTHER" id="PTHR30432:SF1">
    <property type="entry name" value="DNA-BINDING TRANSCRIPTIONAL DUAL REGULATOR MODE"/>
    <property type="match status" value="1"/>
</dbReference>
<feature type="domain" description="Mop" evidence="3">
    <location>
        <begin position="2"/>
        <end position="68"/>
    </location>
</feature>
<gene>
    <name evidence="4" type="ORF">CE139_06905</name>
</gene>
<dbReference type="EMBL" id="CP022198">
    <property type="protein sequence ID" value="AXA65549.1"/>
    <property type="molecule type" value="Genomic_DNA"/>
</dbReference>
<reference evidence="4 5" key="1">
    <citation type="submission" date="2017-06" db="EMBL/GenBank/DDBJ databases">
        <title>Evolution towards high GC content and high-temperature stress adaptation in endophytic Pseudomonas oryzihabitans impacted its plant-growth promoting traits.</title>
        <authorList>
            <person name="Nascimento F.X."/>
        </authorList>
    </citation>
    <scope>NUCLEOTIDE SEQUENCE [LARGE SCALE GENOMIC DNA]</scope>
    <source>
        <strain evidence="4 5">MS8</strain>
    </source>
</reference>
<dbReference type="GO" id="GO:0015689">
    <property type="term" value="P:molybdate ion transport"/>
    <property type="evidence" value="ECO:0007669"/>
    <property type="project" value="InterPro"/>
</dbReference>
<dbReference type="Pfam" id="PF03459">
    <property type="entry name" value="TOBE"/>
    <property type="match status" value="2"/>
</dbReference>
<dbReference type="NCBIfam" id="TIGR00638">
    <property type="entry name" value="Mop"/>
    <property type="match status" value="2"/>
</dbReference>
<dbReference type="Gene3D" id="2.40.50.100">
    <property type="match status" value="2"/>
</dbReference>
<evidence type="ECO:0000256" key="1">
    <source>
        <dbReference type="ARBA" id="ARBA00022505"/>
    </source>
</evidence>
<evidence type="ECO:0000259" key="3">
    <source>
        <dbReference type="PROSITE" id="PS51866"/>
    </source>
</evidence>
<dbReference type="PANTHER" id="PTHR30432">
    <property type="entry name" value="TRANSCRIPTIONAL REGULATOR MODE"/>
    <property type="match status" value="1"/>
</dbReference>
<sequence length="142" mass="14334">MKVSARNVFPGTVSQVREGAVNAEVTLTLTGGTELVAVVTLDSVKSLELAPGKSAVALIKAPWVMVMTADSGLRLSARNCLTGTVESIGDGAVNAEVAIALPGGSRVVAMVTRDAVQELQLAPGVAATAVFKASHVILGVPA</sequence>
<dbReference type="AlphaFoldDB" id="A0A2Z5A5Y5"/>
<dbReference type="Proteomes" id="UP000250579">
    <property type="component" value="Chromosome"/>
</dbReference>
<dbReference type="SUPFAM" id="SSF50331">
    <property type="entry name" value="MOP-like"/>
    <property type="match status" value="2"/>
</dbReference>
<proteinExistence type="predicted"/>
<dbReference type="RefSeq" id="WP_208694073.1">
    <property type="nucleotide sequence ID" value="NZ_CP022198.1"/>
</dbReference>
<dbReference type="PROSITE" id="PS51866">
    <property type="entry name" value="MOP"/>
    <property type="match status" value="2"/>
</dbReference>